<dbReference type="Proteomes" id="UP001157353">
    <property type="component" value="Unassembled WGS sequence"/>
</dbReference>
<gene>
    <name evidence="1" type="ORF">GCM10007916_12540</name>
</gene>
<sequence>MSTTIRIQILAKPILGESADIQAPIHATLVADVANDALNAIVNNAGIIVTPDAEKRYWNLYPVDWG</sequence>
<dbReference type="EMBL" id="BSPQ01000002">
    <property type="protein sequence ID" value="GLS90187.1"/>
    <property type="molecule type" value="Genomic_DNA"/>
</dbReference>
<organism evidence="1 2">
    <name type="scientific">Psychromonas marina</name>
    <dbReference type="NCBI Taxonomy" id="88364"/>
    <lineage>
        <taxon>Bacteria</taxon>
        <taxon>Pseudomonadati</taxon>
        <taxon>Pseudomonadota</taxon>
        <taxon>Gammaproteobacteria</taxon>
        <taxon>Alteromonadales</taxon>
        <taxon>Psychromonadaceae</taxon>
        <taxon>Psychromonas</taxon>
    </lineage>
</organism>
<accession>A0ABQ6DYF1</accession>
<proteinExistence type="predicted"/>
<name>A0ABQ6DYF1_9GAMM</name>
<evidence type="ECO:0000313" key="1">
    <source>
        <dbReference type="EMBL" id="GLS90187.1"/>
    </source>
</evidence>
<protein>
    <submittedName>
        <fullName evidence="1">Uncharacterized protein</fullName>
    </submittedName>
</protein>
<keyword evidence="2" id="KW-1185">Reference proteome</keyword>
<reference evidence="2" key="1">
    <citation type="journal article" date="2019" name="Int. J. Syst. Evol. Microbiol.">
        <title>The Global Catalogue of Microorganisms (GCM) 10K type strain sequencing project: providing services to taxonomists for standard genome sequencing and annotation.</title>
        <authorList>
            <consortium name="The Broad Institute Genomics Platform"/>
            <consortium name="The Broad Institute Genome Sequencing Center for Infectious Disease"/>
            <person name="Wu L."/>
            <person name="Ma J."/>
        </authorList>
    </citation>
    <scope>NUCLEOTIDE SEQUENCE [LARGE SCALE GENOMIC DNA]</scope>
    <source>
        <strain evidence="2">NBRC 103166</strain>
    </source>
</reference>
<comment type="caution">
    <text evidence="1">The sequence shown here is derived from an EMBL/GenBank/DDBJ whole genome shotgun (WGS) entry which is preliminary data.</text>
</comment>
<evidence type="ECO:0000313" key="2">
    <source>
        <dbReference type="Proteomes" id="UP001157353"/>
    </source>
</evidence>